<feature type="signal peptide" evidence="1">
    <location>
        <begin position="1"/>
        <end position="27"/>
    </location>
</feature>
<comment type="caution">
    <text evidence="2">The sequence shown here is derived from an EMBL/GenBank/DDBJ whole genome shotgun (WGS) entry which is preliminary data.</text>
</comment>
<dbReference type="Pfam" id="PF12266">
    <property type="entry name" value="DUF3613"/>
    <property type="match status" value="1"/>
</dbReference>
<name>A0A4R1BKP7_9PROT</name>
<evidence type="ECO:0000313" key="2">
    <source>
        <dbReference type="EMBL" id="TCJ17971.1"/>
    </source>
</evidence>
<dbReference type="AlphaFoldDB" id="A0A4R1BKP7"/>
<keyword evidence="3" id="KW-1185">Reference proteome</keyword>
<keyword evidence="1" id="KW-0732">Signal</keyword>
<dbReference type="EMBL" id="SJZB01000013">
    <property type="protein sequence ID" value="TCJ17971.1"/>
    <property type="molecule type" value="Genomic_DNA"/>
</dbReference>
<proteinExistence type="predicted"/>
<dbReference type="Proteomes" id="UP000295443">
    <property type="component" value="Unassembled WGS sequence"/>
</dbReference>
<evidence type="ECO:0000313" key="3">
    <source>
        <dbReference type="Proteomes" id="UP000295443"/>
    </source>
</evidence>
<sequence length="101" mass="10487">MSPNSHRLAYASGLLLSSLLLSGPAGAEEQAAQTNGPAAIVIGGSTERMLELQREGSAAGTLNPVSGDVASASYKRYLESFDKPMPDFKDTVASSTKLNSK</sequence>
<gene>
    <name evidence="2" type="ORF">EZJ19_03440</name>
</gene>
<dbReference type="RefSeq" id="WP_131444890.1">
    <property type="nucleotide sequence ID" value="NZ_SJZB01000013.1"/>
</dbReference>
<feature type="chain" id="PRO_5020324781" evidence="1">
    <location>
        <begin position="28"/>
        <end position="101"/>
    </location>
</feature>
<dbReference type="OrthoDB" id="8797260at2"/>
<evidence type="ECO:0000256" key="1">
    <source>
        <dbReference type="SAM" id="SignalP"/>
    </source>
</evidence>
<organism evidence="2 3">
    <name type="scientific">Parasulfuritortus cantonensis</name>
    <dbReference type="NCBI Taxonomy" id="2528202"/>
    <lineage>
        <taxon>Bacteria</taxon>
        <taxon>Pseudomonadati</taxon>
        <taxon>Pseudomonadota</taxon>
        <taxon>Betaproteobacteria</taxon>
        <taxon>Nitrosomonadales</taxon>
        <taxon>Thiobacillaceae</taxon>
        <taxon>Parasulfuritortus</taxon>
    </lineage>
</organism>
<accession>A0A4R1BKP7</accession>
<dbReference type="InterPro" id="IPR022053">
    <property type="entry name" value="DUF3613"/>
</dbReference>
<protein>
    <submittedName>
        <fullName evidence="2">DUF3613 domain-containing protein</fullName>
    </submittedName>
</protein>
<reference evidence="2 3" key="1">
    <citation type="submission" date="2019-03" db="EMBL/GenBank/DDBJ databases">
        <title>Genome sequence of Thiobacillaceae bacterium LSR1, a sulfur-oxidizing bacterium isolated from freshwater sediment.</title>
        <authorList>
            <person name="Li S."/>
        </authorList>
    </citation>
    <scope>NUCLEOTIDE SEQUENCE [LARGE SCALE GENOMIC DNA]</scope>
    <source>
        <strain evidence="2 3">LSR1</strain>
    </source>
</reference>